<dbReference type="EMBL" id="FXAK01000005">
    <property type="protein sequence ID" value="SMF50251.1"/>
    <property type="molecule type" value="Genomic_DNA"/>
</dbReference>
<organism evidence="2 3">
    <name type="scientific">Azospirillum oryzae</name>
    <dbReference type="NCBI Taxonomy" id="286727"/>
    <lineage>
        <taxon>Bacteria</taxon>
        <taxon>Pseudomonadati</taxon>
        <taxon>Pseudomonadota</taxon>
        <taxon>Alphaproteobacteria</taxon>
        <taxon>Rhodospirillales</taxon>
        <taxon>Azospirillaceae</taxon>
        <taxon>Azospirillum</taxon>
    </lineage>
</organism>
<gene>
    <name evidence="2" type="ORF">SAMN02982917_2552</name>
</gene>
<sequence>MSARAIVSLGVWILAMVLIGTMTVGLALAFYLLLTLCFALVVAALTLLARRRESHRGEQSYL</sequence>
<protein>
    <submittedName>
        <fullName evidence="2">Uncharacterized protein</fullName>
    </submittedName>
</protein>
<evidence type="ECO:0000256" key="1">
    <source>
        <dbReference type="SAM" id="Phobius"/>
    </source>
</evidence>
<dbReference type="AlphaFoldDB" id="A0A1X7FD48"/>
<accession>A0A1X7FD48</accession>
<feature type="transmembrane region" description="Helical" evidence="1">
    <location>
        <begin position="28"/>
        <end position="49"/>
    </location>
</feature>
<reference evidence="2 3" key="1">
    <citation type="submission" date="2017-04" db="EMBL/GenBank/DDBJ databases">
        <authorList>
            <person name="Afonso C.L."/>
            <person name="Miller P.J."/>
            <person name="Scott M.A."/>
            <person name="Spackman E."/>
            <person name="Goraichik I."/>
            <person name="Dimitrov K.M."/>
            <person name="Suarez D.L."/>
            <person name="Swayne D.E."/>
        </authorList>
    </citation>
    <scope>NUCLEOTIDE SEQUENCE [LARGE SCALE GENOMIC DNA]</scope>
    <source>
        <strain evidence="2 3">A2P</strain>
    </source>
</reference>
<name>A0A1X7FD48_9PROT</name>
<keyword evidence="1" id="KW-0812">Transmembrane</keyword>
<evidence type="ECO:0000313" key="3">
    <source>
        <dbReference type="Proteomes" id="UP000192936"/>
    </source>
</evidence>
<keyword evidence="1" id="KW-1133">Transmembrane helix</keyword>
<proteinExistence type="predicted"/>
<dbReference type="RefSeq" id="WP_085085810.1">
    <property type="nucleotide sequence ID" value="NZ_FXAK01000005.1"/>
</dbReference>
<evidence type="ECO:0000313" key="2">
    <source>
        <dbReference type="EMBL" id="SMF50251.1"/>
    </source>
</evidence>
<keyword evidence="1" id="KW-0472">Membrane</keyword>
<feature type="transmembrane region" description="Helical" evidence="1">
    <location>
        <begin position="5"/>
        <end position="22"/>
    </location>
</feature>
<dbReference type="Proteomes" id="UP000192936">
    <property type="component" value="Unassembled WGS sequence"/>
</dbReference>